<comment type="caution">
    <text evidence="1">The sequence shown here is derived from an EMBL/GenBank/DDBJ whole genome shotgun (WGS) entry which is preliminary data.</text>
</comment>
<sequence length="152" mass="17339">TDMEYTQKFMRVLGIQTTTMHMASKGVVSMELEDDTKYAIDSHTFPSYFNKGVEDAEAVLKLLNSLHTVQQVREVPYSFEVEIESWFNGKEFMNPPYLILDSVIMRPLPRENLYNETLGKLEDALKKIDFKGPISMKVGVSKEGVYGLSLDC</sequence>
<organism evidence="1">
    <name type="scientific">marine sediment metagenome</name>
    <dbReference type="NCBI Taxonomy" id="412755"/>
    <lineage>
        <taxon>unclassified sequences</taxon>
        <taxon>metagenomes</taxon>
        <taxon>ecological metagenomes</taxon>
    </lineage>
</organism>
<gene>
    <name evidence="1" type="ORF">S03H2_68848</name>
</gene>
<feature type="non-terminal residue" evidence="1">
    <location>
        <position position="1"/>
    </location>
</feature>
<evidence type="ECO:0000313" key="1">
    <source>
        <dbReference type="EMBL" id="GAH92471.1"/>
    </source>
</evidence>
<dbReference type="EMBL" id="BARU01045351">
    <property type="protein sequence ID" value="GAH92471.1"/>
    <property type="molecule type" value="Genomic_DNA"/>
</dbReference>
<feature type="non-terminal residue" evidence="1">
    <location>
        <position position="152"/>
    </location>
</feature>
<accession>X1JCQ8</accession>
<name>X1JCQ8_9ZZZZ</name>
<proteinExistence type="predicted"/>
<reference evidence="1" key="1">
    <citation type="journal article" date="2014" name="Front. Microbiol.">
        <title>High frequency of phylogenetically diverse reductive dehalogenase-homologous genes in deep subseafloor sedimentary metagenomes.</title>
        <authorList>
            <person name="Kawai M."/>
            <person name="Futagami T."/>
            <person name="Toyoda A."/>
            <person name="Takaki Y."/>
            <person name="Nishi S."/>
            <person name="Hori S."/>
            <person name="Arai W."/>
            <person name="Tsubouchi T."/>
            <person name="Morono Y."/>
            <person name="Uchiyama I."/>
            <person name="Ito T."/>
            <person name="Fujiyama A."/>
            <person name="Inagaki F."/>
            <person name="Takami H."/>
        </authorList>
    </citation>
    <scope>NUCLEOTIDE SEQUENCE</scope>
    <source>
        <strain evidence="1">Expedition CK06-06</strain>
    </source>
</reference>
<dbReference type="AlphaFoldDB" id="X1JCQ8"/>
<protein>
    <submittedName>
        <fullName evidence="1">Uncharacterized protein</fullName>
    </submittedName>
</protein>